<sequence>MATTGGPPAKDQAAGLEIDGYRLRTDFSLTQRPHTPTPGIYMGKPIENEAEFVFPDVWFLGAVTEVAAMAVLPALIVGDRVHDLTLKNWTLFNLMSTIW</sequence>
<evidence type="ECO:0000313" key="2">
    <source>
        <dbReference type="WBParaSite" id="nRc.2.0.1.t47815-RA"/>
    </source>
</evidence>
<reference evidence="2" key="1">
    <citation type="submission" date="2022-11" db="UniProtKB">
        <authorList>
            <consortium name="WormBaseParasite"/>
        </authorList>
    </citation>
    <scope>IDENTIFICATION</scope>
</reference>
<name>A0A915L9K9_ROMCU</name>
<accession>A0A915L9K9</accession>
<proteinExistence type="predicted"/>
<protein>
    <submittedName>
        <fullName evidence="2">Uncharacterized protein</fullName>
    </submittedName>
</protein>
<keyword evidence="1" id="KW-1185">Reference proteome</keyword>
<evidence type="ECO:0000313" key="1">
    <source>
        <dbReference type="Proteomes" id="UP000887565"/>
    </source>
</evidence>
<dbReference type="Proteomes" id="UP000887565">
    <property type="component" value="Unplaced"/>
</dbReference>
<dbReference type="WBParaSite" id="nRc.2.0.1.t47815-RA">
    <property type="protein sequence ID" value="nRc.2.0.1.t47815-RA"/>
    <property type="gene ID" value="nRc.2.0.1.g47815"/>
</dbReference>
<dbReference type="AlphaFoldDB" id="A0A915L9K9"/>
<organism evidence="1 2">
    <name type="scientific">Romanomermis culicivorax</name>
    <name type="common">Nematode worm</name>
    <dbReference type="NCBI Taxonomy" id="13658"/>
    <lineage>
        <taxon>Eukaryota</taxon>
        <taxon>Metazoa</taxon>
        <taxon>Ecdysozoa</taxon>
        <taxon>Nematoda</taxon>
        <taxon>Enoplea</taxon>
        <taxon>Dorylaimia</taxon>
        <taxon>Mermithida</taxon>
        <taxon>Mermithoidea</taxon>
        <taxon>Mermithidae</taxon>
        <taxon>Romanomermis</taxon>
    </lineage>
</organism>